<dbReference type="Pfam" id="PF08668">
    <property type="entry name" value="HDOD"/>
    <property type="match status" value="1"/>
</dbReference>
<organism evidence="2 3">
    <name type="scientific">Sedimenticola thiotaurini</name>
    <dbReference type="NCBI Taxonomy" id="1543721"/>
    <lineage>
        <taxon>Bacteria</taxon>
        <taxon>Pseudomonadati</taxon>
        <taxon>Pseudomonadota</taxon>
        <taxon>Gammaproteobacteria</taxon>
        <taxon>Chromatiales</taxon>
        <taxon>Sedimenticolaceae</taxon>
        <taxon>Sedimenticola</taxon>
    </lineage>
</organism>
<accession>A0A0F7JV00</accession>
<dbReference type="EMBL" id="CP011412">
    <property type="protein sequence ID" value="AKH19417.1"/>
    <property type="molecule type" value="Genomic_DNA"/>
</dbReference>
<dbReference type="InterPro" id="IPR052340">
    <property type="entry name" value="RNase_Y/CdgJ"/>
</dbReference>
<dbReference type="PANTHER" id="PTHR33525:SF3">
    <property type="entry name" value="RIBONUCLEASE Y"/>
    <property type="match status" value="1"/>
</dbReference>
<proteinExistence type="predicted"/>
<reference evidence="2 3" key="1">
    <citation type="journal article" date="2015" name="Genome Announc.">
        <title>Complete Genome Sequence of Sedimenticola thiotaurini Strain SIP-G1, a Polyphosphate- and Polyhydroxyalkanoate-Accumulating Sulfur-Oxidizing Gammaproteobacterium Isolated from Salt Marsh Sediments.</title>
        <authorList>
            <person name="Flood B.E."/>
            <person name="Jones D.S."/>
            <person name="Bailey J.V."/>
        </authorList>
    </citation>
    <scope>NUCLEOTIDE SEQUENCE [LARGE SCALE GENOMIC DNA]</scope>
    <source>
        <strain evidence="2 3">SIP-G1</strain>
    </source>
</reference>
<evidence type="ECO:0000313" key="2">
    <source>
        <dbReference type="EMBL" id="AKH19417.1"/>
    </source>
</evidence>
<dbReference type="InterPro" id="IPR013976">
    <property type="entry name" value="HDOD"/>
</dbReference>
<dbReference type="PANTHER" id="PTHR33525">
    <property type="match status" value="1"/>
</dbReference>
<evidence type="ECO:0000313" key="3">
    <source>
        <dbReference type="Proteomes" id="UP000034410"/>
    </source>
</evidence>
<feature type="domain" description="HDOD" evidence="1">
    <location>
        <begin position="21"/>
        <end position="208"/>
    </location>
</feature>
<dbReference type="Gene3D" id="1.10.3210.10">
    <property type="entry name" value="Hypothetical protein af1432"/>
    <property type="match status" value="1"/>
</dbReference>
<dbReference type="SUPFAM" id="SSF109604">
    <property type="entry name" value="HD-domain/PDEase-like"/>
    <property type="match status" value="1"/>
</dbReference>
<protein>
    <recommendedName>
        <fullName evidence="1">HDOD domain-containing protein</fullName>
    </recommendedName>
</protein>
<keyword evidence="3" id="KW-1185">Reference proteome</keyword>
<sequence>MGAGGIYSEIYASLASNQSLFPSLPETTIRLRTLLGQSNCDIPAAAKLLQSDPGLSAFILRVANSAGYLSRVPPKDLESALRRIGLSAASRLATTFFVRSSFRSPDPVINKVLLQAYRESTTVAVISHVLAGRVRGIDASKAMLAGLLQDIGLPPILIRLRERKDIFDDIDRRRDAVDKLAPLVGVLILKQWKFDEELIEVARSRKDWWREGGKKADLSDIVLIARLHSMIGTPQFKEAPAFQELPAFGKLPVGELTPDNSIRMLDEAREEIAGLTQMLQGV</sequence>
<evidence type="ECO:0000259" key="1">
    <source>
        <dbReference type="PROSITE" id="PS51833"/>
    </source>
</evidence>
<dbReference type="KEGG" id="seds:AAY24_02580"/>
<dbReference type="AlphaFoldDB" id="A0A0F7JV00"/>
<name>A0A0F7JV00_9GAMM</name>
<dbReference type="PROSITE" id="PS51833">
    <property type="entry name" value="HDOD"/>
    <property type="match status" value="1"/>
</dbReference>
<gene>
    <name evidence="2" type="ORF">AAY24_02580</name>
</gene>
<dbReference type="Proteomes" id="UP000034410">
    <property type="component" value="Chromosome"/>
</dbReference>